<evidence type="ECO:0000313" key="1">
    <source>
        <dbReference type="EMBL" id="MBA0788311.1"/>
    </source>
</evidence>
<dbReference type="EMBL" id="JABEZW010227502">
    <property type="protein sequence ID" value="MBA0788311.1"/>
    <property type="molecule type" value="Genomic_DNA"/>
</dbReference>
<proteinExistence type="predicted"/>
<name>A0A7J9FT14_9ROSI</name>
<evidence type="ECO:0000313" key="2">
    <source>
        <dbReference type="Proteomes" id="UP000593568"/>
    </source>
</evidence>
<protein>
    <submittedName>
        <fullName evidence="1">Uncharacterized protein</fullName>
    </submittedName>
</protein>
<accession>A0A7J9FT14</accession>
<gene>
    <name evidence="1" type="ORF">Gotri_025742</name>
</gene>
<dbReference type="AlphaFoldDB" id="A0A7J9FT14"/>
<comment type="caution">
    <text evidence="1">The sequence shown here is derived from an EMBL/GenBank/DDBJ whole genome shotgun (WGS) entry which is preliminary data.</text>
</comment>
<sequence length="89" mass="9943">MTKSIIYSTVNMVICFTFGKVYLVPTVEKYTTLLRYLRFQAGKAYSKAANVPTFLKRLMNIIGMSEDGSQPELNKKRIANASLGKVCGI</sequence>
<dbReference type="Proteomes" id="UP000593568">
    <property type="component" value="Unassembled WGS sequence"/>
</dbReference>
<keyword evidence="2" id="KW-1185">Reference proteome</keyword>
<reference evidence="1 2" key="1">
    <citation type="journal article" date="2019" name="Genome Biol. Evol.">
        <title>Insights into the evolution of the New World diploid cottons (Gossypium, subgenus Houzingenia) based on genome sequencing.</title>
        <authorList>
            <person name="Grover C.E."/>
            <person name="Arick M.A. 2nd"/>
            <person name="Thrash A."/>
            <person name="Conover J.L."/>
            <person name="Sanders W.S."/>
            <person name="Peterson D.G."/>
            <person name="Frelichowski J.E."/>
            <person name="Scheffler J.A."/>
            <person name="Scheffler B.E."/>
            <person name="Wendel J.F."/>
        </authorList>
    </citation>
    <scope>NUCLEOTIDE SEQUENCE [LARGE SCALE GENOMIC DNA]</scope>
    <source>
        <strain evidence="1">8</strain>
        <tissue evidence="1">Leaf</tissue>
    </source>
</reference>
<organism evidence="1 2">
    <name type="scientific">Gossypium trilobum</name>
    <dbReference type="NCBI Taxonomy" id="34281"/>
    <lineage>
        <taxon>Eukaryota</taxon>
        <taxon>Viridiplantae</taxon>
        <taxon>Streptophyta</taxon>
        <taxon>Embryophyta</taxon>
        <taxon>Tracheophyta</taxon>
        <taxon>Spermatophyta</taxon>
        <taxon>Magnoliopsida</taxon>
        <taxon>eudicotyledons</taxon>
        <taxon>Gunneridae</taxon>
        <taxon>Pentapetalae</taxon>
        <taxon>rosids</taxon>
        <taxon>malvids</taxon>
        <taxon>Malvales</taxon>
        <taxon>Malvaceae</taxon>
        <taxon>Malvoideae</taxon>
        <taxon>Gossypium</taxon>
    </lineage>
</organism>